<feature type="domain" description="Tryptophan synthase beta chain-like PALP" evidence="7">
    <location>
        <begin position="96"/>
        <end position="419"/>
    </location>
</feature>
<evidence type="ECO:0000256" key="3">
    <source>
        <dbReference type="ARBA" id="ARBA00022898"/>
    </source>
</evidence>
<evidence type="ECO:0000259" key="7">
    <source>
        <dbReference type="Pfam" id="PF00291"/>
    </source>
</evidence>
<keyword evidence="4 8" id="KW-0456">Lyase</keyword>
<evidence type="ECO:0000313" key="8">
    <source>
        <dbReference type="EMBL" id="KAA5544686.1"/>
    </source>
</evidence>
<comment type="cofactor">
    <cofactor evidence="1 6">
        <name>pyridoxal 5'-phosphate</name>
        <dbReference type="ChEBI" id="CHEBI:597326"/>
    </cofactor>
</comment>
<dbReference type="Proteomes" id="UP000324479">
    <property type="component" value="Unassembled WGS sequence"/>
</dbReference>
<dbReference type="GO" id="GO:0009088">
    <property type="term" value="P:threonine biosynthetic process"/>
    <property type="evidence" value="ECO:0007669"/>
    <property type="project" value="UniProtKB-UniRule"/>
</dbReference>
<comment type="caution">
    <text evidence="8">The sequence shown here is derived from an EMBL/GenBank/DDBJ whole genome shotgun (WGS) entry which is preliminary data.</text>
</comment>
<keyword evidence="9" id="KW-1185">Reference proteome</keyword>
<dbReference type="GO" id="GO:0009097">
    <property type="term" value="P:isoleucine biosynthetic process"/>
    <property type="evidence" value="ECO:0007669"/>
    <property type="project" value="TreeGrafter"/>
</dbReference>
<proteinExistence type="inferred from homology"/>
<dbReference type="InterPro" id="IPR036052">
    <property type="entry name" value="TrpB-like_PALP_sf"/>
</dbReference>
<evidence type="ECO:0000256" key="4">
    <source>
        <dbReference type="ARBA" id="ARBA00023239"/>
    </source>
</evidence>
<sequence>MIQTAQPHSSMRTNLAYQRCINPTCAATYDTGELHTSCPKCGYLLDVSYDWDKAAVPDKLSDFEAMWSQRFNPVRFSGVWRFHELLPFAPQERVVTVGEGQTLLQQADAVGKFVGMNAGQLHLQYEGMNPSGSFKDNGMCAAITHANLLGAKRAACASTGNTSASLALYCSATQLMKAIIFIGSGKISYGKLSQALDYGALTVQIAGDFDDAMIRVREIAQRLGIYLVNSVNPFRLEGQKTIMFRVLEALRWETPDWIVVPGGNLGNSSAFGKAFMELKQLGLIDRVPRLAVINASGADTLYELHERRGVRWNGGHVDLDPIREYNDHMDRHGIKADTLASAIEINRPVNLKKCLRALEFCEGVVRQVSDQEILDAKAKVGAGGFGCEPASAASVAGAKLLRREGVIAPSDRVVCVLTGHELKDPTVTVAYHTTDQEVFQKTLGSRGVTKASHANKAIAVPNELDDIIKAIQLYA</sequence>
<dbReference type="SUPFAM" id="SSF53686">
    <property type="entry name" value="Tryptophan synthase beta subunit-like PLP-dependent enzymes"/>
    <property type="match status" value="1"/>
</dbReference>
<evidence type="ECO:0000256" key="5">
    <source>
        <dbReference type="NCBIfam" id="TIGR00260"/>
    </source>
</evidence>
<name>A0A5M6DE27_9BACT</name>
<organism evidence="8 9">
    <name type="scientific">Roseiconus nitratireducens</name>
    <dbReference type="NCBI Taxonomy" id="2605748"/>
    <lineage>
        <taxon>Bacteria</taxon>
        <taxon>Pseudomonadati</taxon>
        <taxon>Planctomycetota</taxon>
        <taxon>Planctomycetia</taxon>
        <taxon>Pirellulales</taxon>
        <taxon>Pirellulaceae</taxon>
        <taxon>Roseiconus</taxon>
    </lineage>
</organism>
<gene>
    <name evidence="8" type="primary">thrC</name>
    <name evidence="8" type="ORF">FYK55_09070</name>
</gene>
<feature type="modified residue" description="N6-(pyridoxal phosphate)lysine" evidence="6">
    <location>
        <position position="135"/>
    </location>
</feature>
<comment type="similarity">
    <text evidence="2">Belongs to the threonine synthase family.</text>
</comment>
<dbReference type="PANTHER" id="PTHR48078">
    <property type="entry name" value="THREONINE DEHYDRATASE, MITOCHONDRIAL-RELATED"/>
    <property type="match status" value="1"/>
</dbReference>
<dbReference type="Gene3D" id="3.40.50.1100">
    <property type="match status" value="2"/>
</dbReference>
<dbReference type="GO" id="GO:0004795">
    <property type="term" value="F:threonine synthase activity"/>
    <property type="evidence" value="ECO:0007669"/>
    <property type="project" value="UniProtKB-UniRule"/>
</dbReference>
<keyword evidence="3 6" id="KW-0663">Pyridoxal phosphate</keyword>
<dbReference type="AlphaFoldDB" id="A0A5M6DE27"/>
<dbReference type="PANTHER" id="PTHR48078:SF6">
    <property type="entry name" value="L-THREONINE DEHYDRATASE CATABOLIC TDCB"/>
    <property type="match status" value="1"/>
</dbReference>
<reference evidence="8 9" key="1">
    <citation type="submission" date="2019-08" db="EMBL/GenBank/DDBJ databases">
        <authorList>
            <person name="Dhanesh K."/>
            <person name="Kumar G."/>
            <person name="Sasikala C."/>
            <person name="Venkata Ramana C."/>
        </authorList>
    </citation>
    <scope>NUCLEOTIDE SEQUENCE [LARGE SCALE GENOMIC DNA]</scope>
    <source>
        <strain evidence="8 9">JC645</strain>
    </source>
</reference>
<evidence type="ECO:0000256" key="2">
    <source>
        <dbReference type="ARBA" id="ARBA00005517"/>
    </source>
</evidence>
<dbReference type="GO" id="GO:0004794">
    <property type="term" value="F:threonine deaminase activity"/>
    <property type="evidence" value="ECO:0007669"/>
    <property type="project" value="TreeGrafter"/>
</dbReference>
<evidence type="ECO:0000256" key="1">
    <source>
        <dbReference type="ARBA" id="ARBA00001933"/>
    </source>
</evidence>
<dbReference type="InterPro" id="IPR050147">
    <property type="entry name" value="Ser/Thr_Dehydratase"/>
</dbReference>
<evidence type="ECO:0000313" key="9">
    <source>
        <dbReference type="Proteomes" id="UP000324479"/>
    </source>
</evidence>
<dbReference type="NCBIfam" id="TIGR00260">
    <property type="entry name" value="thrC"/>
    <property type="match status" value="1"/>
</dbReference>
<protein>
    <recommendedName>
        <fullName evidence="5">Threonine synthase</fullName>
        <ecNumber evidence="5">4.2.3.1</ecNumber>
    </recommendedName>
</protein>
<dbReference type="GO" id="GO:0006567">
    <property type="term" value="P:L-threonine catabolic process"/>
    <property type="evidence" value="ECO:0007669"/>
    <property type="project" value="TreeGrafter"/>
</dbReference>
<dbReference type="CDD" id="cd01563">
    <property type="entry name" value="Thr-synth_1"/>
    <property type="match status" value="1"/>
</dbReference>
<dbReference type="InterPro" id="IPR004450">
    <property type="entry name" value="Thr_synthase-like"/>
</dbReference>
<evidence type="ECO:0000256" key="6">
    <source>
        <dbReference type="PIRSR" id="PIRSR604450-51"/>
    </source>
</evidence>
<dbReference type="EC" id="4.2.3.1" evidence="5"/>
<dbReference type="GO" id="GO:0003941">
    <property type="term" value="F:L-serine ammonia-lyase activity"/>
    <property type="evidence" value="ECO:0007669"/>
    <property type="project" value="TreeGrafter"/>
</dbReference>
<dbReference type="GO" id="GO:0006565">
    <property type="term" value="P:L-serine catabolic process"/>
    <property type="evidence" value="ECO:0007669"/>
    <property type="project" value="TreeGrafter"/>
</dbReference>
<dbReference type="Pfam" id="PF00291">
    <property type="entry name" value="PALP"/>
    <property type="match status" value="1"/>
</dbReference>
<dbReference type="EMBL" id="VWOX01000004">
    <property type="protein sequence ID" value="KAA5544686.1"/>
    <property type="molecule type" value="Genomic_DNA"/>
</dbReference>
<dbReference type="InterPro" id="IPR001926">
    <property type="entry name" value="TrpB-like_PALP"/>
</dbReference>
<accession>A0A5M6DE27</accession>